<evidence type="ECO:0000313" key="3">
    <source>
        <dbReference type="Proteomes" id="UP000772434"/>
    </source>
</evidence>
<dbReference type="EMBL" id="JADNRY010000185">
    <property type="protein sequence ID" value="KAF9061983.1"/>
    <property type="molecule type" value="Genomic_DNA"/>
</dbReference>
<protein>
    <submittedName>
        <fullName evidence="2">Uncharacterized protein</fullName>
    </submittedName>
</protein>
<organism evidence="2 3">
    <name type="scientific">Rhodocollybia butyracea</name>
    <dbReference type="NCBI Taxonomy" id="206335"/>
    <lineage>
        <taxon>Eukaryota</taxon>
        <taxon>Fungi</taxon>
        <taxon>Dikarya</taxon>
        <taxon>Basidiomycota</taxon>
        <taxon>Agaricomycotina</taxon>
        <taxon>Agaricomycetes</taxon>
        <taxon>Agaricomycetidae</taxon>
        <taxon>Agaricales</taxon>
        <taxon>Marasmiineae</taxon>
        <taxon>Omphalotaceae</taxon>
        <taxon>Rhodocollybia</taxon>
    </lineage>
</organism>
<evidence type="ECO:0000313" key="2">
    <source>
        <dbReference type="EMBL" id="KAF9061983.1"/>
    </source>
</evidence>
<accession>A0A9P5U1V4</accession>
<reference evidence="2" key="1">
    <citation type="submission" date="2020-11" db="EMBL/GenBank/DDBJ databases">
        <authorList>
            <consortium name="DOE Joint Genome Institute"/>
            <person name="Ahrendt S."/>
            <person name="Riley R."/>
            <person name="Andreopoulos W."/>
            <person name="Labutti K."/>
            <person name="Pangilinan J."/>
            <person name="Ruiz-Duenas F.J."/>
            <person name="Barrasa J.M."/>
            <person name="Sanchez-Garcia M."/>
            <person name="Camarero S."/>
            <person name="Miyauchi S."/>
            <person name="Serrano A."/>
            <person name="Linde D."/>
            <person name="Babiker R."/>
            <person name="Drula E."/>
            <person name="Ayuso-Fernandez I."/>
            <person name="Pacheco R."/>
            <person name="Padilla G."/>
            <person name="Ferreira P."/>
            <person name="Barriuso J."/>
            <person name="Kellner H."/>
            <person name="Castanera R."/>
            <person name="Alfaro M."/>
            <person name="Ramirez L."/>
            <person name="Pisabarro A.G."/>
            <person name="Kuo A."/>
            <person name="Tritt A."/>
            <person name="Lipzen A."/>
            <person name="He G."/>
            <person name="Yan M."/>
            <person name="Ng V."/>
            <person name="Cullen D."/>
            <person name="Martin F."/>
            <person name="Rosso M.-N."/>
            <person name="Henrissat B."/>
            <person name="Hibbett D."/>
            <person name="Martinez A.T."/>
            <person name="Grigoriev I.V."/>
        </authorList>
    </citation>
    <scope>NUCLEOTIDE SEQUENCE</scope>
    <source>
        <strain evidence="2">AH 40177</strain>
    </source>
</reference>
<proteinExistence type="predicted"/>
<comment type="caution">
    <text evidence="2">The sequence shown here is derived from an EMBL/GenBank/DDBJ whole genome shotgun (WGS) entry which is preliminary data.</text>
</comment>
<sequence>MSPFKKLKFHSKSTKNDANATTPASAGPNALRCASSPNLLGTGPQAPLYTVSTLDDLDGFEDLFTKPRPKDNIKVPTIKVSPPRATPMSPLDAMYVQIQIIYRHVAQLEAELHRLQALNASS</sequence>
<dbReference type="AlphaFoldDB" id="A0A9P5U1V4"/>
<name>A0A9P5U1V4_9AGAR</name>
<evidence type="ECO:0000256" key="1">
    <source>
        <dbReference type="SAM" id="MobiDB-lite"/>
    </source>
</evidence>
<feature type="region of interest" description="Disordered" evidence="1">
    <location>
        <begin position="1"/>
        <end position="29"/>
    </location>
</feature>
<dbReference type="Proteomes" id="UP000772434">
    <property type="component" value="Unassembled WGS sequence"/>
</dbReference>
<gene>
    <name evidence="2" type="ORF">BDP27DRAFT_1428390</name>
</gene>
<feature type="compositionally biased region" description="Basic residues" evidence="1">
    <location>
        <begin position="1"/>
        <end position="13"/>
    </location>
</feature>
<keyword evidence="3" id="KW-1185">Reference proteome</keyword>